<accession>G9ZRV4</accession>
<dbReference type="Pfam" id="PF00149">
    <property type="entry name" value="Metallophos"/>
    <property type="match status" value="1"/>
</dbReference>
<organism evidence="2 3">
    <name type="scientific">Lentilactobacillus parafarraginis F0439</name>
    <dbReference type="NCBI Taxonomy" id="797515"/>
    <lineage>
        <taxon>Bacteria</taxon>
        <taxon>Bacillati</taxon>
        <taxon>Bacillota</taxon>
        <taxon>Bacilli</taxon>
        <taxon>Lactobacillales</taxon>
        <taxon>Lactobacillaceae</taxon>
        <taxon>Lentilactobacillus</taxon>
    </lineage>
</organism>
<dbReference type="CDD" id="cd00838">
    <property type="entry name" value="MPP_superfamily"/>
    <property type="match status" value="2"/>
</dbReference>
<feature type="domain" description="Calcineurin-like phosphoesterase" evidence="1">
    <location>
        <begin position="4"/>
        <end position="227"/>
    </location>
</feature>
<proteinExistence type="predicted"/>
<dbReference type="Proteomes" id="UP000004625">
    <property type="component" value="Unassembled WGS sequence"/>
</dbReference>
<reference evidence="2 3" key="1">
    <citation type="submission" date="2011-09" db="EMBL/GenBank/DDBJ databases">
        <authorList>
            <person name="Weinstock G."/>
            <person name="Sodergren E."/>
            <person name="Clifton S."/>
            <person name="Fulton L."/>
            <person name="Fulton B."/>
            <person name="Courtney L."/>
            <person name="Fronick C."/>
            <person name="Harrison M."/>
            <person name="Strong C."/>
            <person name="Farmer C."/>
            <person name="Delahaunty K."/>
            <person name="Markovic C."/>
            <person name="Hall O."/>
            <person name="Minx P."/>
            <person name="Tomlinson C."/>
            <person name="Mitreva M."/>
            <person name="Hou S."/>
            <person name="Chen J."/>
            <person name="Wollam A."/>
            <person name="Pepin K.H."/>
            <person name="Johnson M."/>
            <person name="Bhonagiri V."/>
            <person name="Zhang X."/>
            <person name="Suruliraj S."/>
            <person name="Warren W."/>
            <person name="Chinwalla A."/>
            <person name="Mardis E.R."/>
            <person name="Wilson R.K."/>
        </authorList>
    </citation>
    <scope>NUCLEOTIDE SEQUENCE [LARGE SCALE GENOMIC DNA]</scope>
    <source>
        <strain evidence="2 3">F0439</strain>
    </source>
</reference>
<evidence type="ECO:0000313" key="2">
    <source>
        <dbReference type="EMBL" id="EHL96240.1"/>
    </source>
</evidence>
<dbReference type="InterPro" id="IPR029052">
    <property type="entry name" value="Metallo-depent_PP-like"/>
</dbReference>
<dbReference type="EMBL" id="AGEY01000185">
    <property type="protein sequence ID" value="EHL96240.1"/>
    <property type="molecule type" value="Genomic_DNA"/>
</dbReference>
<gene>
    <name evidence="2" type="ORF">HMPREF9103_02465</name>
</gene>
<dbReference type="HOGENOM" id="CLU_077420_1_1_9"/>
<dbReference type="SUPFAM" id="SSF56300">
    <property type="entry name" value="Metallo-dependent phosphatases"/>
    <property type="match status" value="1"/>
</dbReference>
<dbReference type="GO" id="GO:0016787">
    <property type="term" value="F:hydrolase activity"/>
    <property type="evidence" value="ECO:0007669"/>
    <property type="project" value="InterPro"/>
</dbReference>
<comment type="caution">
    <text evidence="2">The sequence shown here is derived from an EMBL/GenBank/DDBJ whole genome shotgun (WGS) entry which is preliminary data.</text>
</comment>
<dbReference type="eggNOG" id="COG1409">
    <property type="taxonomic scope" value="Bacteria"/>
</dbReference>
<dbReference type="RefSeq" id="WP_008214413.1">
    <property type="nucleotide sequence ID" value="NZ_JH415055.1"/>
</dbReference>
<sequence length="274" mass="31859">MVNVAFSSDNHFDINKVPLTETIQQQADYLRRHQIQYYLIAGDLFNSFTKSADYVRLLQAQLPDTKVFFIAGNHDMLNGVTYEELETGTWPGYLNNRFVDILGTNYRIIGLNGWYDYSFAAQTGRSDQQIHQWKMAYWVDSLIKQPMSDPQREQIVIDQLTTQLQTAQRSGKQTILVTHFVPNGYFIHTTDDNRFWNMANAMLGSQRITKVIDQSAVAAVVFGHIHNRIAPVKIANTWYYNAAVGYNNNHHHNEWRTTDFLSEWRNQLKTIQLF</sequence>
<dbReference type="InterPro" id="IPR022302">
    <property type="entry name" value="Phosphoesterase_putative"/>
</dbReference>
<dbReference type="InterPro" id="IPR004843">
    <property type="entry name" value="Calcineurin-like_PHP"/>
</dbReference>
<dbReference type="Gene3D" id="3.60.21.10">
    <property type="match status" value="1"/>
</dbReference>
<evidence type="ECO:0000313" key="3">
    <source>
        <dbReference type="Proteomes" id="UP000004625"/>
    </source>
</evidence>
<evidence type="ECO:0000259" key="1">
    <source>
        <dbReference type="Pfam" id="PF00149"/>
    </source>
</evidence>
<dbReference type="STRING" id="797515.HMPREF9103_02465"/>
<dbReference type="AlphaFoldDB" id="G9ZRV4"/>
<keyword evidence="3" id="KW-1185">Reference proteome</keyword>
<dbReference type="PATRIC" id="fig|797515.3.peg.2227"/>
<name>G9ZRV4_9LACO</name>
<dbReference type="NCBIfam" id="TIGR03729">
    <property type="entry name" value="acc_ester"/>
    <property type="match status" value="1"/>
</dbReference>
<protein>
    <submittedName>
        <fullName evidence="2">Putative phosphoesterase</fullName>
    </submittedName>
</protein>